<dbReference type="GO" id="GO:0016887">
    <property type="term" value="F:ATP hydrolysis activity"/>
    <property type="evidence" value="ECO:0007669"/>
    <property type="project" value="TreeGrafter"/>
</dbReference>
<dbReference type="Gene3D" id="3.40.50.300">
    <property type="entry name" value="P-loop containing nucleotide triphosphate hydrolases"/>
    <property type="match status" value="1"/>
</dbReference>
<dbReference type="PANTHER" id="PTHR11638:SF111">
    <property type="entry name" value="ATP-DEPENDENT CLP PROTEASE ATP-BINDING SUBUNIT CLPA"/>
    <property type="match status" value="1"/>
</dbReference>
<dbReference type="GO" id="GO:0034605">
    <property type="term" value="P:cellular response to heat"/>
    <property type="evidence" value="ECO:0007669"/>
    <property type="project" value="TreeGrafter"/>
</dbReference>
<comment type="caution">
    <text evidence="4">The sequence shown here is derived from an EMBL/GenBank/DDBJ whole genome shotgun (WGS) entry which is preliminary data.</text>
</comment>
<name>A0A0L6JP16_9FIRM</name>
<dbReference type="GO" id="GO:0005524">
    <property type="term" value="F:ATP binding"/>
    <property type="evidence" value="ECO:0007669"/>
    <property type="project" value="UniProtKB-KW"/>
</dbReference>
<dbReference type="InterPro" id="IPR027417">
    <property type="entry name" value="P-loop_NTPase"/>
</dbReference>
<evidence type="ECO:0000313" key="5">
    <source>
        <dbReference type="Proteomes" id="UP000036923"/>
    </source>
</evidence>
<feature type="domain" description="Clp R" evidence="3">
    <location>
        <begin position="7"/>
        <end position="123"/>
    </location>
</feature>
<keyword evidence="5" id="KW-1185">Reference proteome</keyword>
<evidence type="ECO:0000256" key="2">
    <source>
        <dbReference type="ARBA" id="ARBA00022840"/>
    </source>
</evidence>
<accession>A0A0L6JP16</accession>
<dbReference type="EMBL" id="LGTC01000001">
    <property type="protein sequence ID" value="KNY27107.1"/>
    <property type="molecule type" value="Genomic_DNA"/>
</dbReference>
<keyword evidence="2" id="KW-0067">ATP-binding</keyword>
<dbReference type="PANTHER" id="PTHR11638">
    <property type="entry name" value="ATP-DEPENDENT CLP PROTEASE"/>
    <property type="match status" value="1"/>
</dbReference>
<dbReference type="Gene3D" id="1.10.1780.10">
    <property type="entry name" value="Clp, N-terminal domain"/>
    <property type="match status" value="1"/>
</dbReference>
<dbReference type="AlphaFoldDB" id="A0A0L6JP16"/>
<dbReference type="Pfam" id="PF02861">
    <property type="entry name" value="Clp_N"/>
    <property type="match status" value="1"/>
</dbReference>
<evidence type="ECO:0000256" key="1">
    <source>
        <dbReference type="ARBA" id="ARBA00022741"/>
    </source>
</evidence>
<protein>
    <submittedName>
        <fullName evidence="4">Clp domain protein</fullName>
    </submittedName>
</protein>
<dbReference type="InterPro" id="IPR036628">
    <property type="entry name" value="Clp_N_dom_sf"/>
</dbReference>
<proteinExistence type="predicted"/>
<dbReference type="STRING" id="398512.Bccel_2372"/>
<dbReference type="SUPFAM" id="SSF52540">
    <property type="entry name" value="P-loop containing nucleoside triphosphate hydrolases"/>
    <property type="match status" value="1"/>
</dbReference>
<dbReference type="InterPro" id="IPR050130">
    <property type="entry name" value="ClpA_ClpB"/>
</dbReference>
<dbReference type="GO" id="GO:0005737">
    <property type="term" value="C:cytoplasm"/>
    <property type="evidence" value="ECO:0007669"/>
    <property type="project" value="TreeGrafter"/>
</dbReference>
<evidence type="ECO:0000313" key="4">
    <source>
        <dbReference type="EMBL" id="KNY27107.1"/>
    </source>
</evidence>
<dbReference type="Proteomes" id="UP000036923">
    <property type="component" value="Unassembled WGS sequence"/>
</dbReference>
<reference evidence="5" key="1">
    <citation type="submission" date="2015-07" db="EMBL/GenBank/DDBJ databases">
        <title>Near-Complete Genome Sequence of the Cellulolytic Bacterium Bacteroides (Pseudobacteroides) cellulosolvens ATCC 35603.</title>
        <authorList>
            <person name="Dassa B."/>
            <person name="Utturkar S.M."/>
            <person name="Klingeman D.M."/>
            <person name="Hurt R.A."/>
            <person name="Keller M."/>
            <person name="Xu J."/>
            <person name="Reddy Y.H.K."/>
            <person name="Borovok I."/>
            <person name="Grinberg I.R."/>
            <person name="Lamed R."/>
            <person name="Zhivin O."/>
            <person name="Bayer E.A."/>
            <person name="Brown S.D."/>
        </authorList>
    </citation>
    <scope>NUCLEOTIDE SEQUENCE [LARGE SCALE GENOMIC DNA]</scope>
    <source>
        <strain evidence="5">DSM 2933</strain>
    </source>
</reference>
<gene>
    <name evidence="4" type="ORF">Bccel_2372</name>
</gene>
<organism evidence="4 5">
    <name type="scientific">Pseudobacteroides cellulosolvens ATCC 35603 = DSM 2933</name>
    <dbReference type="NCBI Taxonomy" id="398512"/>
    <lineage>
        <taxon>Bacteria</taxon>
        <taxon>Bacillati</taxon>
        <taxon>Bacillota</taxon>
        <taxon>Clostridia</taxon>
        <taxon>Eubacteriales</taxon>
        <taxon>Oscillospiraceae</taxon>
        <taxon>Pseudobacteroides</taxon>
    </lineage>
</organism>
<dbReference type="InterPro" id="IPR004176">
    <property type="entry name" value="Clp_R_N"/>
</dbReference>
<keyword evidence="1" id="KW-0547">Nucleotide-binding</keyword>
<sequence length="277" mass="31287">MNLDNIADKIIYAAYNEAKFRNHEYFTPEHILYSSLFFEEGKDIILNCGGDIEGIKNDLDRFFKDNMDAIDNAEPAASDGVNSVINNAAFHMVSSGKDLIKIGDIYASILDLEESFSHYILEKNGVTRLNVLRYISHGDSDMDSDSEEFIEEMEEEIEEEMGYSDTDDKPKKQKFLEKYTVNLIEKAKNGDIDPLIGRKDIIQRTIQVLARRIKNNPVHVGDPGVGKTAVTEGLASMIYNGEVPKSLKDSNIYSLDMGSLLAGTKYRGDFEERIKKF</sequence>
<evidence type="ECO:0000259" key="3">
    <source>
        <dbReference type="Pfam" id="PF02861"/>
    </source>
</evidence>
<dbReference type="SUPFAM" id="SSF81923">
    <property type="entry name" value="Double Clp-N motif"/>
    <property type="match status" value="1"/>
</dbReference>
<dbReference type="PATRIC" id="fig|398512.5.peg.2474"/>